<proteinExistence type="predicted"/>
<evidence type="ECO:0000313" key="1">
    <source>
        <dbReference type="EMBL" id="OOF39183.1"/>
    </source>
</evidence>
<gene>
    <name evidence="1" type="ORF">BKK47_07380</name>
</gene>
<keyword evidence="2" id="KW-1185">Reference proteome</keyword>
<name>A0A1V3IES3_9PAST</name>
<sequence length="86" mass="9950">MNQNNFFANPAIFKGQENRCNCPDCDEPLYFALKDKHHSFSLPLSTLLECLKFAENEGAIPPIDITWWCEISNRFKRSNPLKDNTT</sequence>
<reference evidence="1 2" key="1">
    <citation type="submission" date="2016-10" db="EMBL/GenBank/DDBJ databases">
        <title>Rodentibacter gen. nov. and new species.</title>
        <authorList>
            <person name="Christensen H."/>
        </authorList>
    </citation>
    <scope>NUCLEOTIDE SEQUENCE [LARGE SCALE GENOMIC DNA]</scope>
    <source>
        <strain evidence="1 2">Ppn418</strain>
    </source>
</reference>
<dbReference type="RefSeq" id="WP_077494242.1">
    <property type="nucleotide sequence ID" value="NZ_MLHG01000044.1"/>
</dbReference>
<dbReference type="AlphaFoldDB" id="A0A1V3IES3"/>
<accession>A0A1V3IES3</accession>
<organism evidence="1 2">
    <name type="scientific">Rodentibacter mrazii</name>
    <dbReference type="NCBI Taxonomy" id="1908257"/>
    <lineage>
        <taxon>Bacteria</taxon>
        <taxon>Pseudomonadati</taxon>
        <taxon>Pseudomonadota</taxon>
        <taxon>Gammaproteobacteria</taxon>
        <taxon>Pasteurellales</taxon>
        <taxon>Pasteurellaceae</taxon>
        <taxon>Rodentibacter</taxon>
    </lineage>
</organism>
<dbReference type="EMBL" id="MLHG01000044">
    <property type="protein sequence ID" value="OOF39183.1"/>
    <property type="molecule type" value="Genomic_DNA"/>
</dbReference>
<protein>
    <submittedName>
        <fullName evidence="1">Uncharacterized protein</fullName>
    </submittedName>
</protein>
<evidence type="ECO:0000313" key="2">
    <source>
        <dbReference type="Proteomes" id="UP000189426"/>
    </source>
</evidence>
<comment type="caution">
    <text evidence="1">The sequence shown here is derived from an EMBL/GenBank/DDBJ whole genome shotgun (WGS) entry which is preliminary data.</text>
</comment>
<dbReference type="Proteomes" id="UP000189426">
    <property type="component" value="Unassembled WGS sequence"/>
</dbReference>